<protein>
    <submittedName>
        <fullName evidence="2">Uncharacterized protein</fullName>
    </submittedName>
</protein>
<dbReference type="EMBL" id="JAPDMQ010000397">
    <property type="protein sequence ID" value="KAK0525466.1"/>
    <property type="molecule type" value="Genomic_DNA"/>
</dbReference>
<gene>
    <name evidence="2" type="ORF">OC842_005491</name>
</gene>
<reference evidence="2" key="1">
    <citation type="journal article" date="2023" name="PhytoFront">
        <title>Draft Genome Resources of Seven Strains of Tilletia horrida, Causal Agent of Kernel Smut of Rice.</title>
        <authorList>
            <person name="Khanal S."/>
            <person name="Antony Babu S."/>
            <person name="Zhou X.G."/>
        </authorList>
    </citation>
    <scope>NUCLEOTIDE SEQUENCE</scope>
    <source>
        <strain evidence="2">TX3</strain>
    </source>
</reference>
<dbReference type="Proteomes" id="UP001176521">
    <property type="component" value="Unassembled WGS sequence"/>
</dbReference>
<keyword evidence="1" id="KW-0812">Transmembrane</keyword>
<sequence length="191" mass="21025">MTHQRSASCASKPLIGKQIWYDRGTLARIFCPVGVLCSLLISIAAIGAGVYLYQQPSHQYRLSKTDHIVFTAVLNMITTICNESMGYIHTISLRWSLFDEGKLQFNSNLRMFTSSKQTTANSRFANLVCFIGVILSYSSGALLLVAQGESAYAGVASDPRSRWRAHASSACSRTGFDTAARLSKSTRSRLR</sequence>
<evidence type="ECO:0000313" key="2">
    <source>
        <dbReference type="EMBL" id="KAK0525466.1"/>
    </source>
</evidence>
<evidence type="ECO:0000256" key="1">
    <source>
        <dbReference type="SAM" id="Phobius"/>
    </source>
</evidence>
<comment type="caution">
    <text evidence="2">The sequence shown here is derived from an EMBL/GenBank/DDBJ whole genome shotgun (WGS) entry which is preliminary data.</text>
</comment>
<name>A0AAN6GC66_9BASI</name>
<keyword evidence="3" id="KW-1185">Reference proteome</keyword>
<dbReference type="AlphaFoldDB" id="A0AAN6GC66"/>
<organism evidence="2 3">
    <name type="scientific">Tilletia horrida</name>
    <dbReference type="NCBI Taxonomy" id="155126"/>
    <lineage>
        <taxon>Eukaryota</taxon>
        <taxon>Fungi</taxon>
        <taxon>Dikarya</taxon>
        <taxon>Basidiomycota</taxon>
        <taxon>Ustilaginomycotina</taxon>
        <taxon>Exobasidiomycetes</taxon>
        <taxon>Tilletiales</taxon>
        <taxon>Tilletiaceae</taxon>
        <taxon>Tilletia</taxon>
    </lineage>
</organism>
<feature type="transmembrane region" description="Helical" evidence="1">
    <location>
        <begin position="26"/>
        <end position="53"/>
    </location>
</feature>
<feature type="transmembrane region" description="Helical" evidence="1">
    <location>
        <begin position="124"/>
        <end position="146"/>
    </location>
</feature>
<evidence type="ECO:0000313" key="3">
    <source>
        <dbReference type="Proteomes" id="UP001176521"/>
    </source>
</evidence>
<keyword evidence="1" id="KW-1133">Transmembrane helix</keyword>
<accession>A0AAN6GC66</accession>
<keyword evidence="1" id="KW-0472">Membrane</keyword>
<proteinExistence type="predicted"/>